<dbReference type="InterPro" id="IPR004375">
    <property type="entry name" value="NanQ/TabA/YiaL"/>
</dbReference>
<comment type="caution">
    <text evidence="1">The sequence shown here is derived from an EMBL/GenBank/DDBJ whole genome shotgun (WGS) entry which is preliminary data.</text>
</comment>
<dbReference type="SUPFAM" id="SSF51197">
    <property type="entry name" value="Clavaminate synthase-like"/>
    <property type="match status" value="1"/>
</dbReference>
<dbReference type="AlphaFoldDB" id="A0A512BE16"/>
<reference evidence="1 2" key="1">
    <citation type="submission" date="2019-07" db="EMBL/GenBank/DDBJ databases">
        <title>Whole genome shotgun sequence of Segetibacter aerophilus NBRC 106135.</title>
        <authorList>
            <person name="Hosoyama A."/>
            <person name="Uohara A."/>
            <person name="Ohji S."/>
            <person name="Ichikawa N."/>
        </authorList>
    </citation>
    <scope>NUCLEOTIDE SEQUENCE [LARGE SCALE GENOMIC DNA]</scope>
    <source>
        <strain evidence="1 2">NBRC 106135</strain>
    </source>
</reference>
<dbReference type="Gene3D" id="2.60.120.370">
    <property type="entry name" value="YhcH/YjgK/YiaL"/>
    <property type="match status" value="1"/>
</dbReference>
<dbReference type="PANTHER" id="PTHR34986:SF1">
    <property type="entry name" value="PROTEIN YIAL"/>
    <property type="match status" value="1"/>
</dbReference>
<dbReference type="Proteomes" id="UP000321513">
    <property type="component" value="Unassembled WGS sequence"/>
</dbReference>
<dbReference type="EMBL" id="BJYT01000009">
    <property type="protein sequence ID" value="GEO10200.1"/>
    <property type="molecule type" value="Genomic_DNA"/>
</dbReference>
<gene>
    <name evidence="1" type="ORF">SAE01_26960</name>
</gene>
<dbReference type="Pfam" id="PF04074">
    <property type="entry name" value="DUF386"/>
    <property type="match status" value="1"/>
</dbReference>
<evidence type="ECO:0000313" key="1">
    <source>
        <dbReference type="EMBL" id="GEO10200.1"/>
    </source>
</evidence>
<dbReference type="InterPro" id="IPR037012">
    <property type="entry name" value="NanQ/TabA/YiaL_sf"/>
</dbReference>
<dbReference type="NCBIfam" id="TIGR00022">
    <property type="entry name" value="YhcH/YjgK/YiaL family protein"/>
    <property type="match status" value="1"/>
</dbReference>
<organism evidence="1 2">
    <name type="scientific">Segetibacter aerophilus</name>
    <dbReference type="NCBI Taxonomy" id="670293"/>
    <lineage>
        <taxon>Bacteria</taxon>
        <taxon>Pseudomonadati</taxon>
        <taxon>Bacteroidota</taxon>
        <taxon>Chitinophagia</taxon>
        <taxon>Chitinophagales</taxon>
        <taxon>Chitinophagaceae</taxon>
        <taxon>Segetibacter</taxon>
    </lineage>
</organism>
<evidence type="ECO:0000313" key="2">
    <source>
        <dbReference type="Proteomes" id="UP000321513"/>
    </source>
</evidence>
<dbReference type="GO" id="GO:0005829">
    <property type="term" value="C:cytosol"/>
    <property type="evidence" value="ECO:0007669"/>
    <property type="project" value="TreeGrafter"/>
</dbReference>
<accession>A0A512BE16</accession>
<sequence>MITDVIQNAHLYEGLNERFKRAFRYLHETDFSAIELGKHSIEGDDIFAIVNEFETKDKHECDGEAHKKHIDIQYLVKGTEMFGYAPLTTQKPVVDYDEANDVAIYREAVSYLKLEAGMFIIFYPTDLHQPEVREFEPVLVRKVVVKIKI</sequence>
<dbReference type="PANTHER" id="PTHR34986">
    <property type="entry name" value="EVOLVED BETA-GALACTOSIDASE SUBUNIT BETA"/>
    <property type="match status" value="1"/>
</dbReference>
<name>A0A512BE16_9BACT</name>
<proteinExistence type="predicted"/>
<protein>
    <submittedName>
        <fullName evidence="1">Beta-D-galactosidase</fullName>
    </submittedName>
</protein>
<dbReference type="RefSeq" id="WP_147204306.1">
    <property type="nucleotide sequence ID" value="NZ_BJYT01000009.1"/>
</dbReference>
<dbReference type="OrthoDB" id="9792756at2"/>
<keyword evidence="2" id="KW-1185">Reference proteome</keyword>